<proteinExistence type="predicted"/>
<evidence type="ECO:0000313" key="2">
    <source>
        <dbReference type="Proteomes" id="UP001732700"/>
    </source>
</evidence>
<protein>
    <submittedName>
        <fullName evidence="1">Uncharacterized protein</fullName>
    </submittedName>
</protein>
<accession>A0ACD5WK52</accession>
<organism evidence="1 2">
    <name type="scientific">Avena sativa</name>
    <name type="common">Oat</name>
    <dbReference type="NCBI Taxonomy" id="4498"/>
    <lineage>
        <taxon>Eukaryota</taxon>
        <taxon>Viridiplantae</taxon>
        <taxon>Streptophyta</taxon>
        <taxon>Embryophyta</taxon>
        <taxon>Tracheophyta</taxon>
        <taxon>Spermatophyta</taxon>
        <taxon>Magnoliopsida</taxon>
        <taxon>Liliopsida</taxon>
        <taxon>Poales</taxon>
        <taxon>Poaceae</taxon>
        <taxon>BOP clade</taxon>
        <taxon>Pooideae</taxon>
        <taxon>Poodae</taxon>
        <taxon>Poeae</taxon>
        <taxon>Poeae Chloroplast Group 1 (Aveneae type)</taxon>
        <taxon>Aveninae</taxon>
        <taxon>Avena</taxon>
    </lineage>
</organism>
<sequence length="316" mass="36996">MFRTGDMPVVLAADYPDPSAAPPLFRYCKDKTMELAVLWPDWSFWGWPEVNVRPWAPLVEDIVRENARLRWPDREPYAFWKGNPYVAPVRRDLFRCKNDSATGKEWNARLFAQDWNAAGRNRFRDSNLAEQCRYRYKIYVPGRAWSVSEKYILACDSPMLAIDTAFRDFFSRGLVAGEHYWPIDPANKCRAVKFAVDWGNAHPERARRIGEEGSRFAREEMSMDYVYDYMLHVLTQYAALLRYKPTVPEKAVELCPESLACPAQGREREFMMHSRESYVASYEPCMLPPPFTVEQDREMAAREEDVRSKIAKMEKR</sequence>
<reference evidence="1" key="2">
    <citation type="submission" date="2025-09" db="UniProtKB">
        <authorList>
            <consortium name="EnsemblPlants"/>
        </authorList>
    </citation>
    <scope>IDENTIFICATION</scope>
</reference>
<evidence type="ECO:0000313" key="1">
    <source>
        <dbReference type="EnsemblPlants" id="AVESA.00010b.r2.4AG0637890.1.CDS.1"/>
    </source>
</evidence>
<name>A0ACD5WK52_AVESA</name>
<reference evidence="1" key="1">
    <citation type="submission" date="2021-05" db="EMBL/GenBank/DDBJ databases">
        <authorList>
            <person name="Scholz U."/>
            <person name="Mascher M."/>
            <person name="Fiebig A."/>
        </authorList>
    </citation>
    <scope>NUCLEOTIDE SEQUENCE [LARGE SCALE GENOMIC DNA]</scope>
</reference>
<keyword evidence="2" id="KW-1185">Reference proteome</keyword>
<dbReference type="Proteomes" id="UP001732700">
    <property type="component" value="Chromosome 4A"/>
</dbReference>
<dbReference type="EnsemblPlants" id="AVESA.00010b.r2.4AG0637890.1">
    <property type="protein sequence ID" value="AVESA.00010b.r2.4AG0637890.1.CDS.1"/>
    <property type="gene ID" value="AVESA.00010b.r2.4AG0637890"/>
</dbReference>